<keyword evidence="4" id="KW-1185">Reference proteome</keyword>
<dbReference type="Proteomes" id="UP000024635">
    <property type="component" value="Unassembled WGS sequence"/>
</dbReference>
<accession>A0A016T155</accession>
<gene>
    <name evidence="3" type="primary">Acey_s0147.g2563</name>
    <name evidence="3" type="ORF">Y032_0147g2563</name>
</gene>
<dbReference type="EMBL" id="JARK01001483">
    <property type="protein sequence ID" value="EYB96698.1"/>
    <property type="molecule type" value="Genomic_DNA"/>
</dbReference>
<keyword evidence="2" id="KW-0472">Membrane</keyword>
<name>A0A016T155_9BILA</name>
<dbReference type="AlphaFoldDB" id="A0A016T155"/>
<evidence type="ECO:0000256" key="1">
    <source>
        <dbReference type="SAM" id="MobiDB-lite"/>
    </source>
</evidence>
<keyword evidence="2" id="KW-0812">Transmembrane</keyword>
<proteinExistence type="predicted"/>
<evidence type="ECO:0000256" key="2">
    <source>
        <dbReference type="SAM" id="Phobius"/>
    </source>
</evidence>
<evidence type="ECO:0000313" key="3">
    <source>
        <dbReference type="EMBL" id="EYB96698.1"/>
    </source>
</evidence>
<reference evidence="4" key="1">
    <citation type="journal article" date="2015" name="Nat. Genet.">
        <title>The genome and transcriptome of the zoonotic hookworm Ancylostoma ceylanicum identify infection-specific gene families.</title>
        <authorList>
            <person name="Schwarz E.M."/>
            <person name="Hu Y."/>
            <person name="Antoshechkin I."/>
            <person name="Miller M.M."/>
            <person name="Sternberg P.W."/>
            <person name="Aroian R.V."/>
        </authorList>
    </citation>
    <scope>NUCLEOTIDE SEQUENCE</scope>
    <source>
        <strain evidence="4">HY135</strain>
    </source>
</reference>
<protein>
    <submittedName>
        <fullName evidence="3">Uncharacterized protein</fullName>
    </submittedName>
</protein>
<organism evidence="3 4">
    <name type="scientific">Ancylostoma ceylanicum</name>
    <dbReference type="NCBI Taxonomy" id="53326"/>
    <lineage>
        <taxon>Eukaryota</taxon>
        <taxon>Metazoa</taxon>
        <taxon>Ecdysozoa</taxon>
        <taxon>Nematoda</taxon>
        <taxon>Chromadorea</taxon>
        <taxon>Rhabditida</taxon>
        <taxon>Rhabditina</taxon>
        <taxon>Rhabditomorpha</taxon>
        <taxon>Strongyloidea</taxon>
        <taxon>Ancylostomatidae</taxon>
        <taxon>Ancylostomatinae</taxon>
        <taxon>Ancylostoma</taxon>
    </lineage>
</organism>
<feature type="region of interest" description="Disordered" evidence="1">
    <location>
        <begin position="174"/>
        <end position="193"/>
    </location>
</feature>
<comment type="caution">
    <text evidence="3">The sequence shown here is derived from an EMBL/GenBank/DDBJ whole genome shotgun (WGS) entry which is preliminary data.</text>
</comment>
<feature type="transmembrane region" description="Helical" evidence="2">
    <location>
        <begin position="111"/>
        <end position="133"/>
    </location>
</feature>
<keyword evidence="2" id="KW-1133">Transmembrane helix</keyword>
<feature type="compositionally biased region" description="Basic and acidic residues" evidence="1">
    <location>
        <begin position="183"/>
        <end position="193"/>
    </location>
</feature>
<sequence>MCNSLLHQIDGKCGVWRRRTSKQHQTILVSCFCNAENCNTPAFAQDRISAALADKSESAWSLSNMESMEVEHSNARFDLLECLRKNVEKRNFQNISADGGPPSTIERNLSLGNWALIGAVILLLFVCVVFLIVTRRGRKIQNDLKSSRLSIVELEITEKDIACNKKKPVGEVKTLEELSDSAESSKERDGNDG</sequence>
<evidence type="ECO:0000313" key="4">
    <source>
        <dbReference type="Proteomes" id="UP000024635"/>
    </source>
</evidence>